<evidence type="ECO:0000313" key="14">
    <source>
        <dbReference type="Proteomes" id="UP000543598"/>
    </source>
</evidence>
<dbReference type="Pfam" id="PF11897">
    <property type="entry name" value="DUF3417"/>
    <property type="match status" value="1"/>
</dbReference>
<dbReference type="EMBL" id="JABEMB010000002">
    <property type="protein sequence ID" value="NNH02736.1"/>
    <property type="molecule type" value="Genomic_DNA"/>
</dbReference>
<reference evidence="13 14" key="1">
    <citation type="submission" date="2020-05" db="EMBL/GenBank/DDBJ databases">
        <title>MicrobeNet Type strains.</title>
        <authorList>
            <person name="Nicholson A.C."/>
        </authorList>
    </citation>
    <scope>NUCLEOTIDE SEQUENCE [LARGE SCALE GENOMIC DNA]</scope>
    <source>
        <strain evidence="13 14">JCM 14282</strain>
    </source>
</reference>
<keyword evidence="9" id="KW-0119">Carbohydrate metabolism</keyword>
<dbReference type="InterPro" id="IPR000811">
    <property type="entry name" value="Glyco_trans_35"/>
</dbReference>
<dbReference type="InterPro" id="IPR024517">
    <property type="entry name" value="Glycogen_phosphorylase_DUF3417"/>
</dbReference>
<dbReference type="GO" id="GO:0030170">
    <property type="term" value="F:pyridoxal phosphate binding"/>
    <property type="evidence" value="ECO:0007669"/>
    <property type="project" value="InterPro"/>
</dbReference>
<feature type="domain" description="DUF3417" evidence="12">
    <location>
        <begin position="17"/>
        <end position="123"/>
    </location>
</feature>
<dbReference type="NCBIfam" id="TIGR02094">
    <property type="entry name" value="more_P_ylases"/>
    <property type="match status" value="1"/>
</dbReference>
<name>A0A7Y2LXP0_9MICO</name>
<keyword evidence="7" id="KW-0808">Transferase</keyword>
<evidence type="ECO:0000256" key="11">
    <source>
        <dbReference type="PIRSR" id="PIRSR000460-1"/>
    </source>
</evidence>
<dbReference type="InterPro" id="IPR052182">
    <property type="entry name" value="Glycogen/Maltodextrin_Phosph"/>
</dbReference>
<keyword evidence="8 11" id="KW-0663">Pyridoxal phosphate</keyword>
<keyword evidence="14" id="KW-1185">Reference proteome</keyword>
<comment type="catalytic activity">
    <reaction evidence="1">
        <text>[(1-&gt;4)-alpha-D-glucosyl](n) + phosphate = [(1-&gt;4)-alpha-D-glucosyl](n-1) + alpha-D-glucose 1-phosphate</text>
        <dbReference type="Rhea" id="RHEA:41732"/>
        <dbReference type="Rhea" id="RHEA-COMP:9584"/>
        <dbReference type="Rhea" id="RHEA-COMP:9586"/>
        <dbReference type="ChEBI" id="CHEBI:15444"/>
        <dbReference type="ChEBI" id="CHEBI:43474"/>
        <dbReference type="ChEBI" id="CHEBI:58601"/>
        <dbReference type="EC" id="2.4.1.1"/>
    </reaction>
</comment>
<dbReference type="GO" id="GO:0008184">
    <property type="term" value="F:glycogen phosphorylase activity"/>
    <property type="evidence" value="ECO:0007669"/>
    <property type="project" value="InterPro"/>
</dbReference>
<evidence type="ECO:0000256" key="7">
    <source>
        <dbReference type="ARBA" id="ARBA00022679"/>
    </source>
</evidence>
<proteinExistence type="inferred from homology"/>
<dbReference type="SUPFAM" id="SSF53756">
    <property type="entry name" value="UDP-Glycosyltransferase/glycogen phosphorylase"/>
    <property type="match status" value="1"/>
</dbReference>
<evidence type="ECO:0000256" key="10">
    <source>
        <dbReference type="ARBA" id="ARBA00025174"/>
    </source>
</evidence>
<organism evidence="13 14">
    <name type="scientific">Microbacterium ulmi</name>
    <dbReference type="NCBI Taxonomy" id="179095"/>
    <lineage>
        <taxon>Bacteria</taxon>
        <taxon>Bacillati</taxon>
        <taxon>Actinomycetota</taxon>
        <taxon>Actinomycetes</taxon>
        <taxon>Micrococcales</taxon>
        <taxon>Microbacteriaceae</taxon>
        <taxon>Microbacterium</taxon>
    </lineage>
</organism>
<dbReference type="PANTHER" id="PTHR42655:SF1">
    <property type="entry name" value="GLYCOGEN PHOSPHORYLASE"/>
    <property type="match status" value="1"/>
</dbReference>
<dbReference type="PIRSF" id="PIRSF000460">
    <property type="entry name" value="Pprylas_GlgP"/>
    <property type="match status" value="1"/>
</dbReference>
<dbReference type="AlphaFoldDB" id="A0A7Y2LXP0"/>
<feature type="modified residue" description="N6-(pyridoxal phosphate)lysine" evidence="11">
    <location>
        <position position="610"/>
    </location>
</feature>
<comment type="caution">
    <text evidence="13">The sequence shown here is derived from an EMBL/GenBank/DDBJ whole genome shotgun (WGS) entry which is preliminary data.</text>
</comment>
<evidence type="ECO:0000256" key="8">
    <source>
        <dbReference type="ARBA" id="ARBA00022898"/>
    </source>
</evidence>
<dbReference type="Gene3D" id="3.40.50.2000">
    <property type="entry name" value="Glycogen Phosphorylase B"/>
    <property type="match status" value="3"/>
</dbReference>
<dbReference type="InterPro" id="IPR035090">
    <property type="entry name" value="Pyridoxal_P_attach_site"/>
</dbReference>
<evidence type="ECO:0000256" key="3">
    <source>
        <dbReference type="ARBA" id="ARBA00006047"/>
    </source>
</evidence>
<evidence type="ECO:0000259" key="12">
    <source>
        <dbReference type="Pfam" id="PF11897"/>
    </source>
</evidence>
<evidence type="ECO:0000313" key="13">
    <source>
        <dbReference type="EMBL" id="NNH02736.1"/>
    </source>
</evidence>
<gene>
    <name evidence="13" type="primary">glgP</name>
    <name evidence="13" type="ORF">HLA99_02520</name>
</gene>
<sequence length="856" mass="93386">MGLVKAIRTFTVRPVLAPSLAPLDRLASNWRWSWSRATHALFASMDPDLWEEIGENPSRMLGALGQTRLDQLAADDRFVARVRAEDERLEAYLTGERWYQRLEGAKPAHIAYFSPEFGVDGSLPQYSGGLGILAGDHLKSSSDLGVPLTGVGLFYRAGYFRQSIGDDGWQREAYPLLDPYGLGLTLLREPDGAPIEIALDLPGARTLHARVWIADIGRIPLLLLDSETPSNTEELRRVTDRLYGGGGEHRLLQELLLGVGGVRAVRAFSAATGRPAPDVFHTNEGHAGFQGLERMSEFITADGLSFGEALAQVRASTVFTTHTPVAAGIDRFPRDLIASFLTSGLFRGLDPVRALELGLESYEGGDPGVFNMAVLGLHLGQHANGVSLLHGEVSRGMFGQLWPGVDTDEVPITSITNGVHGPTWIHPAIKALSERAFGDAYATEHDWSDARVVSDEELWGVRGAMKDELVAEARRRMTASVSATGSGVVPSWVQNLLDPDVLTIGFARRVPTYKRLTLMLRDPERLTKLLTDPERPVQIVVGGKSHPADDSGKILIQQLVRFSQGKEVRGRIVFLPNYDITLAKILYPGCDVWLNNPLRPLEACGTSGMKAALNGALNLSILDGWWDEWYDGENGWAIPTADTASNDEERDDAEAAALYDLIEHQLVPTFYEREGGIPKRWLGMVRHTMTELGKKATSDRMVRDYVTRLYVPAAEHDVALRADGFAEAKELAAFVARVRAAWPKVHIENVDSSGIPQQAQAGDVLEVRAAVRLDGLAADDVAVELAYGRTDENDALAHDRVVHRLRPAGPALDGVTTFTGTLPLTVTGTFGYSVRAVPTHPLLVSPVELGLVTYAS</sequence>
<evidence type="ECO:0000256" key="5">
    <source>
        <dbReference type="ARBA" id="ARBA00022533"/>
    </source>
</evidence>
<comment type="cofactor">
    <cofactor evidence="2">
        <name>pyridoxal 5'-phosphate</name>
        <dbReference type="ChEBI" id="CHEBI:597326"/>
    </cofactor>
</comment>
<dbReference type="GO" id="GO:0005975">
    <property type="term" value="P:carbohydrate metabolic process"/>
    <property type="evidence" value="ECO:0007669"/>
    <property type="project" value="InterPro"/>
</dbReference>
<keyword evidence="5" id="KW-0021">Allosteric enzyme</keyword>
<keyword evidence="6" id="KW-0328">Glycosyltransferase</keyword>
<comment type="similarity">
    <text evidence="3">Belongs to the glycogen phosphorylase family.</text>
</comment>
<protein>
    <recommendedName>
        <fullName evidence="4">glycogen phosphorylase</fullName>
        <ecNumber evidence="4">2.4.1.1</ecNumber>
    </recommendedName>
</protein>
<accession>A0A7Y2LXP0</accession>
<dbReference type="Proteomes" id="UP000543598">
    <property type="component" value="Unassembled WGS sequence"/>
</dbReference>
<comment type="function">
    <text evidence="10">Phosphorylase is an important allosteric enzyme in carbohydrate metabolism. Enzymes from different sources differ in their regulatory mechanisms and in their natural substrates. However, all known phosphorylases share catalytic and structural properties.</text>
</comment>
<evidence type="ECO:0000256" key="4">
    <source>
        <dbReference type="ARBA" id="ARBA00012591"/>
    </source>
</evidence>
<evidence type="ECO:0000256" key="2">
    <source>
        <dbReference type="ARBA" id="ARBA00001933"/>
    </source>
</evidence>
<dbReference type="Pfam" id="PF00343">
    <property type="entry name" value="Phosphorylase"/>
    <property type="match status" value="1"/>
</dbReference>
<dbReference type="EC" id="2.4.1.1" evidence="4"/>
<evidence type="ECO:0000256" key="1">
    <source>
        <dbReference type="ARBA" id="ARBA00001275"/>
    </source>
</evidence>
<dbReference type="PROSITE" id="PS00102">
    <property type="entry name" value="PHOSPHORYLASE"/>
    <property type="match status" value="1"/>
</dbReference>
<dbReference type="PANTHER" id="PTHR42655">
    <property type="entry name" value="GLYCOGEN PHOSPHORYLASE"/>
    <property type="match status" value="1"/>
</dbReference>
<evidence type="ECO:0000256" key="9">
    <source>
        <dbReference type="ARBA" id="ARBA00023277"/>
    </source>
</evidence>
<evidence type="ECO:0000256" key="6">
    <source>
        <dbReference type="ARBA" id="ARBA00022676"/>
    </source>
</evidence>
<dbReference type="InterPro" id="IPR011834">
    <property type="entry name" value="Agluc_phsphrylas"/>
</dbReference>